<dbReference type="OrthoDB" id="408912at2759"/>
<protein>
    <submittedName>
        <fullName evidence="1 3">Uncharacterized protein</fullName>
    </submittedName>
</protein>
<dbReference type="GO" id="GO:0047756">
    <property type="term" value="F:chondroitin 4-sulfotransferase activity"/>
    <property type="evidence" value="ECO:0007669"/>
    <property type="project" value="InterPro"/>
</dbReference>
<dbReference type="Proteomes" id="UP000267027">
    <property type="component" value="Unassembled WGS sequence"/>
</dbReference>
<evidence type="ECO:0000313" key="2">
    <source>
        <dbReference type="Proteomes" id="UP000267027"/>
    </source>
</evidence>
<reference evidence="1 2" key="2">
    <citation type="submission" date="2018-11" db="EMBL/GenBank/DDBJ databases">
        <authorList>
            <consortium name="Pathogen Informatics"/>
        </authorList>
    </citation>
    <scope>NUCLEOTIDE SEQUENCE [LARGE SCALE GENOMIC DNA]</scope>
    <source>
        <strain evidence="1 2">Costa Rica</strain>
    </source>
</reference>
<organism evidence="3">
    <name type="scientific">Angiostrongylus costaricensis</name>
    <name type="common">Nematode worm</name>
    <dbReference type="NCBI Taxonomy" id="334426"/>
    <lineage>
        <taxon>Eukaryota</taxon>
        <taxon>Metazoa</taxon>
        <taxon>Ecdysozoa</taxon>
        <taxon>Nematoda</taxon>
        <taxon>Chromadorea</taxon>
        <taxon>Rhabditida</taxon>
        <taxon>Rhabditina</taxon>
        <taxon>Rhabditomorpha</taxon>
        <taxon>Strongyloidea</taxon>
        <taxon>Metastrongylidae</taxon>
        <taxon>Angiostrongylus</taxon>
    </lineage>
</organism>
<dbReference type="InterPro" id="IPR007669">
    <property type="entry name" value="Chst-1-like"/>
</dbReference>
<proteinExistence type="predicted"/>
<dbReference type="STRING" id="334426.A0A0R3PAJ9"/>
<dbReference type="AlphaFoldDB" id="A0A0R3PAJ9"/>
<name>A0A0R3PAJ9_ANGCS</name>
<dbReference type="GO" id="GO:0050650">
    <property type="term" value="P:chondroitin sulfate proteoglycan biosynthetic process"/>
    <property type="evidence" value="ECO:0007669"/>
    <property type="project" value="InterPro"/>
</dbReference>
<sequence>MEESESDILSIPQNSKTKTLPHTRFLKLSGPGQAMCLHNNYWTRDVSHGFHTVSSIPTKILFKKSTLTVSRLPHNVESIPEPIAHQVFDPSGDRQIDNETDERGTGIRTMCEESQDRSLVKYYYYDYCWHNFSEKDREEVCYKCGSNIQCVMERQYERLMGVSQTPSLHHTVEDSHFAPQTWIEHCINDERARFGTSKTRCTARYPSRYTLTGAK</sequence>
<dbReference type="EMBL" id="UYYA01000063">
    <property type="protein sequence ID" value="VDM52174.1"/>
    <property type="molecule type" value="Genomic_DNA"/>
</dbReference>
<keyword evidence="2" id="KW-1185">Reference proteome</keyword>
<dbReference type="PANTHER" id="PTHR22900">
    <property type="entry name" value="PROTEIN CBG14245-RELATED"/>
    <property type="match status" value="1"/>
</dbReference>
<dbReference type="WBParaSite" id="ACOC_0000058801-mRNA-1">
    <property type="protein sequence ID" value="ACOC_0000058801-mRNA-1"/>
    <property type="gene ID" value="ACOC_0000058801"/>
</dbReference>
<evidence type="ECO:0000313" key="3">
    <source>
        <dbReference type="WBParaSite" id="ACOC_0000058801-mRNA-1"/>
    </source>
</evidence>
<dbReference type="GO" id="GO:1902884">
    <property type="term" value="P:positive regulation of response to oxidative stress"/>
    <property type="evidence" value="ECO:0007669"/>
    <property type="project" value="InterPro"/>
</dbReference>
<gene>
    <name evidence="1" type="ORF">ACOC_LOCUS589</name>
</gene>
<accession>A0A0R3PAJ9</accession>
<evidence type="ECO:0000313" key="1">
    <source>
        <dbReference type="EMBL" id="VDM52174.1"/>
    </source>
</evidence>
<dbReference type="PANTHER" id="PTHR22900:SF5">
    <property type="entry name" value="PROTEIN CBG14245"/>
    <property type="match status" value="1"/>
</dbReference>
<reference evidence="3" key="1">
    <citation type="submission" date="2017-02" db="UniProtKB">
        <authorList>
            <consortium name="WormBaseParasite"/>
        </authorList>
    </citation>
    <scope>IDENTIFICATION</scope>
</reference>